<protein>
    <recommendedName>
        <fullName evidence="4">Ubiquitin-like domain-containing protein</fullName>
    </recommendedName>
</protein>
<keyword evidence="6" id="KW-1185">Reference proteome</keyword>
<dbReference type="InterPro" id="IPR029071">
    <property type="entry name" value="Ubiquitin-like_domsf"/>
</dbReference>
<dbReference type="InterPro" id="IPR000626">
    <property type="entry name" value="Ubiquitin-like_dom"/>
</dbReference>
<dbReference type="SMART" id="SM00213">
    <property type="entry name" value="UBQ"/>
    <property type="match status" value="1"/>
</dbReference>
<dbReference type="Pfam" id="PF00240">
    <property type="entry name" value="ubiquitin"/>
    <property type="match status" value="1"/>
</dbReference>
<feature type="compositionally biased region" description="Basic and acidic residues" evidence="3">
    <location>
        <begin position="534"/>
        <end position="543"/>
    </location>
</feature>
<accession>A0ABP0G3Q6</accession>
<feature type="compositionally biased region" description="Low complexity" evidence="3">
    <location>
        <begin position="294"/>
        <end position="329"/>
    </location>
</feature>
<evidence type="ECO:0000259" key="4">
    <source>
        <dbReference type="PROSITE" id="PS50053"/>
    </source>
</evidence>
<evidence type="ECO:0000256" key="1">
    <source>
        <dbReference type="ARBA" id="ARBA00004123"/>
    </source>
</evidence>
<feature type="region of interest" description="Disordered" evidence="3">
    <location>
        <begin position="161"/>
        <end position="187"/>
    </location>
</feature>
<feature type="compositionally biased region" description="Low complexity" evidence="3">
    <location>
        <begin position="399"/>
        <end position="408"/>
    </location>
</feature>
<evidence type="ECO:0000256" key="3">
    <source>
        <dbReference type="SAM" id="MobiDB-lite"/>
    </source>
</evidence>
<feature type="compositionally biased region" description="Polar residues" evidence="3">
    <location>
        <begin position="463"/>
        <end position="477"/>
    </location>
</feature>
<feature type="compositionally biased region" description="Polar residues" evidence="3">
    <location>
        <begin position="213"/>
        <end position="227"/>
    </location>
</feature>
<dbReference type="EMBL" id="CAWYQH010000100">
    <property type="protein sequence ID" value="CAK8685503.1"/>
    <property type="molecule type" value="Genomic_DNA"/>
</dbReference>
<dbReference type="Proteomes" id="UP001642483">
    <property type="component" value="Unassembled WGS sequence"/>
</dbReference>
<sequence>MDIKESTEATEATSPFLNSYNGVNEQINVIICPTTGGQFEINISVKDTISNLQKKIARHLQTPQERLRILFKEKLLLSGHIHDHNIQDGSKLTLVPAVESGFSSTVQGTQQSIIQAIESLSDVQIDDFLSGRSPLTLALRVGDHMMFVQLQLEQSMASSGTFIDSSSEKSRADSVPQSSRSHRHHDICERRTKFPNCTTSATTASNSNLWRGLTSNTKPAANVNSETSKAIPTSPYVDPVMPFNKHGTDLPPYTLNKNVNKATPESKPSPIDKLVTACSSFEVSSSGANSTITGMSHSSMKSSSASSTNSDSSTGNKSNTYSSNSSRSYQYRRASTTCGKITSGVGSLTHHGSLAGARMVRHMQRLRRLCGAHQQCVAYSSPELASEISSIVHAAKYHNASESGSSSSYHHHHHRRNGKCSARDRFRGQSGLSHRSGSEPGTIPATGASIDSVTTHGPGIFSGTFSGSLHPNIQDSQGRPKRDPQTILQILTDLLSATNQYEGQTGNVGMLPQLFKDHFNKQSPADASPPARQPEQEPRSERSRHSRSRHSVYHHPYTPHANKCQKELRNSSVPYMTSSPSGISPQFAACQQMVMKHKETSHRCGNSRTGWSFQQEGISDSRQKTGGKCPHGHSISQLSHRIDFNEPPEASSCIRRWQMPSRSRRCKKQAPSINVSKLQQLQNENYTTRQKMKRLKERMQIHRMRRQIRRQACLPYKRTRLSAIDGIITDKAADVNSELNSDLAEGTGLDVQIEELSEFTDKRKTDVAHESPETVTV</sequence>
<keyword evidence="2" id="KW-0539">Nucleus</keyword>
<proteinExistence type="predicted"/>
<gene>
    <name evidence="5" type="ORF">CVLEPA_LOCUS16629</name>
</gene>
<feature type="region of interest" description="Disordered" evidence="3">
    <location>
        <begin position="286"/>
        <end position="329"/>
    </location>
</feature>
<feature type="region of interest" description="Disordered" evidence="3">
    <location>
        <begin position="399"/>
        <end position="482"/>
    </location>
</feature>
<evidence type="ECO:0000313" key="6">
    <source>
        <dbReference type="Proteomes" id="UP001642483"/>
    </source>
</evidence>
<dbReference type="SUPFAM" id="SSF54236">
    <property type="entry name" value="Ubiquitin-like"/>
    <property type="match status" value="1"/>
</dbReference>
<evidence type="ECO:0000256" key="2">
    <source>
        <dbReference type="ARBA" id="ARBA00023242"/>
    </source>
</evidence>
<organism evidence="5 6">
    <name type="scientific">Clavelina lepadiformis</name>
    <name type="common">Light-bulb sea squirt</name>
    <name type="synonym">Ascidia lepadiformis</name>
    <dbReference type="NCBI Taxonomy" id="159417"/>
    <lineage>
        <taxon>Eukaryota</taxon>
        <taxon>Metazoa</taxon>
        <taxon>Chordata</taxon>
        <taxon>Tunicata</taxon>
        <taxon>Ascidiacea</taxon>
        <taxon>Aplousobranchia</taxon>
        <taxon>Clavelinidae</taxon>
        <taxon>Clavelina</taxon>
    </lineage>
</organism>
<name>A0ABP0G3Q6_CLALP</name>
<dbReference type="PANTHER" id="PTHR23010">
    <property type="entry name" value="MIDNOLIN"/>
    <property type="match status" value="1"/>
</dbReference>
<feature type="region of interest" description="Disordered" evidence="3">
    <location>
        <begin position="208"/>
        <end position="227"/>
    </location>
</feature>
<dbReference type="InterPro" id="IPR039336">
    <property type="entry name" value="Midnolin"/>
</dbReference>
<feature type="compositionally biased region" description="Basic residues" evidence="3">
    <location>
        <begin position="409"/>
        <end position="418"/>
    </location>
</feature>
<feature type="region of interest" description="Disordered" evidence="3">
    <location>
        <begin position="520"/>
        <end position="564"/>
    </location>
</feature>
<reference evidence="5 6" key="1">
    <citation type="submission" date="2024-02" db="EMBL/GenBank/DDBJ databases">
        <authorList>
            <person name="Daric V."/>
            <person name="Darras S."/>
        </authorList>
    </citation>
    <scope>NUCLEOTIDE SEQUENCE [LARGE SCALE GENOMIC DNA]</scope>
</reference>
<feature type="domain" description="Ubiquitin-like" evidence="4">
    <location>
        <begin position="27"/>
        <end position="101"/>
    </location>
</feature>
<dbReference type="Gene3D" id="3.10.20.90">
    <property type="entry name" value="Phosphatidylinositol 3-kinase Catalytic Subunit, Chain A, domain 1"/>
    <property type="match status" value="1"/>
</dbReference>
<comment type="caution">
    <text evidence="5">The sequence shown here is derived from an EMBL/GenBank/DDBJ whole genome shotgun (WGS) entry which is preliminary data.</text>
</comment>
<evidence type="ECO:0000313" key="5">
    <source>
        <dbReference type="EMBL" id="CAK8685503.1"/>
    </source>
</evidence>
<dbReference type="PANTHER" id="PTHR23010:SF1">
    <property type="entry name" value="MIDNOLIN"/>
    <property type="match status" value="1"/>
</dbReference>
<dbReference type="PROSITE" id="PS50053">
    <property type="entry name" value="UBIQUITIN_2"/>
    <property type="match status" value="1"/>
</dbReference>
<feature type="compositionally biased region" description="Basic residues" evidence="3">
    <location>
        <begin position="544"/>
        <end position="553"/>
    </location>
</feature>
<comment type="subcellular location">
    <subcellularLocation>
        <location evidence="1">Nucleus</location>
    </subcellularLocation>
</comment>